<proteinExistence type="predicted"/>
<accession>A0A1V6C908</accession>
<dbReference type="InterPro" id="IPR032740">
    <property type="entry name" value="GxDLY"/>
</dbReference>
<dbReference type="Gene3D" id="2.60.120.260">
    <property type="entry name" value="Galactose-binding domain-like"/>
    <property type="match status" value="1"/>
</dbReference>
<dbReference type="Pfam" id="PF14606">
    <property type="entry name" value="Lipase_GDSL_3"/>
    <property type="match status" value="1"/>
</dbReference>
<reference evidence="3" key="1">
    <citation type="submission" date="2017-02" db="EMBL/GenBank/DDBJ databases">
        <title>Delving into the versatile metabolic prowess of the omnipresent phylum Bacteroidetes.</title>
        <authorList>
            <person name="Nobu M.K."/>
            <person name="Mei R."/>
            <person name="Narihiro T."/>
            <person name="Kuroda K."/>
            <person name="Liu W.-T."/>
        </authorList>
    </citation>
    <scope>NUCLEOTIDE SEQUENCE</scope>
    <source>
        <strain evidence="3">ADurb.Bin131</strain>
    </source>
</reference>
<dbReference type="Pfam" id="PF14607">
    <property type="entry name" value="GxDLY"/>
    <property type="match status" value="1"/>
</dbReference>
<organism evidence="3">
    <name type="scientific">candidate division TA06 bacterium ADurb.Bin131</name>
    <dbReference type="NCBI Taxonomy" id="1852827"/>
    <lineage>
        <taxon>Bacteria</taxon>
        <taxon>Bacteria division TA06</taxon>
    </lineage>
</organism>
<evidence type="ECO:0000259" key="1">
    <source>
        <dbReference type="Pfam" id="PF14606"/>
    </source>
</evidence>
<evidence type="ECO:0008006" key="4">
    <source>
        <dbReference type="Google" id="ProtNLM"/>
    </source>
</evidence>
<protein>
    <recommendedName>
        <fullName evidence="4">SGNH hydrolase-type esterase domain-containing protein</fullName>
    </recommendedName>
</protein>
<feature type="domain" description="SGNH hydrolase-type esterase" evidence="1">
    <location>
        <begin position="162"/>
        <end position="339"/>
    </location>
</feature>
<sequence>MEKEILWLRPDEKPFEINGFAWFDKEKIYRRLPENPQYKIPEAVDYLADNTSGGVIRFRTDSDVLMIKVKIKEVSGMPHMPASGQSGFDCYIGKSTKEVYCSTAIPDINSKEYERKFFQFEKKEFRDISLYFPLYMGVEDVLVGIEKNSKVAKPSQFKEKGRIVAYGTSITQGGCASRPAMGYTNILSRWLGIEFINLGFSGSGKGEPELAHLITMISKVRCIILDYQANTDYQRYITTLPEFVKILRNRFKDIPIIIISRTPVSIWAFDKKAKTQWEKGYKFQDKFVKEMNKQGDRLIFSYNGSVLFKEIWQESTVDGGHPTDLGFLTMAKALYPILKRKLRV</sequence>
<name>A0A1V6C908_UNCT6</name>
<dbReference type="EMBL" id="MWDQ01000084">
    <property type="protein sequence ID" value="OQB73353.1"/>
    <property type="molecule type" value="Genomic_DNA"/>
</dbReference>
<dbReference type="InterPro" id="IPR013830">
    <property type="entry name" value="SGNH_hydro"/>
</dbReference>
<gene>
    <name evidence="3" type="ORF">BWX89_01009</name>
</gene>
<feature type="domain" description="SGNH hydrolase-type esterase N-terminal" evidence="2">
    <location>
        <begin position="6"/>
        <end position="150"/>
    </location>
</feature>
<dbReference type="InterPro" id="IPR036514">
    <property type="entry name" value="SGNH_hydro_sf"/>
</dbReference>
<dbReference type="Proteomes" id="UP000485562">
    <property type="component" value="Unassembled WGS sequence"/>
</dbReference>
<dbReference type="AlphaFoldDB" id="A0A1V6C908"/>
<dbReference type="Gene3D" id="3.40.50.1110">
    <property type="entry name" value="SGNH hydrolase"/>
    <property type="match status" value="1"/>
</dbReference>
<evidence type="ECO:0000313" key="3">
    <source>
        <dbReference type="EMBL" id="OQB73353.1"/>
    </source>
</evidence>
<comment type="caution">
    <text evidence="3">The sequence shown here is derived from an EMBL/GenBank/DDBJ whole genome shotgun (WGS) entry which is preliminary data.</text>
</comment>
<dbReference type="SUPFAM" id="SSF52266">
    <property type="entry name" value="SGNH hydrolase"/>
    <property type="match status" value="1"/>
</dbReference>
<evidence type="ECO:0000259" key="2">
    <source>
        <dbReference type="Pfam" id="PF14607"/>
    </source>
</evidence>